<sequence length="342" mass="33148">MISGLTAAVAALLCTALLAAVVRAAVLRVGARGRGSRGARTPHLGGIAVAVGTLTAVGAGPVLGLAALGDGVGPLLGAAGAVALLGLAGDLRPLGARVRIGVQTAAATVVVALASGLSPGPGALAVLWIVLVTNAFSLLDASDGAMGTVAGVTALGLAVCAIADALPGLALLLSVLAASLTGFLVHNWHPARIVLGHCGSLFTGFLLASATVLVHTEAGPARAGASLFALTAVVLADAVVVLVSRRRAGRALAEGAADHIAHRLRRGGLTVQGTAVVLGLAALAGTVTALLVHDGRLAPPAVLPLALGTAVAVVVLLRVPVYGDEALRTEPAPGAAHEGAPA</sequence>
<keyword evidence="5 7" id="KW-1133">Transmembrane helix</keyword>
<feature type="transmembrane region" description="Helical" evidence="7">
    <location>
        <begin position="221"/>
        <end position="243"/>
    </location>
</feature>
<feature type="transmembrane region" description="Helical" evidence="7">
    <location>
        <begin position="193"/>
        <end position="215"/>
    </location>
</feature>
<dbReference type="EMBL" id="CP108253">
    <property type="protein sequence ID" value="WTU41561.1"/>
    <property type="molecule type" value="Genomic_DNA"/>
</dbReference>
<feature type="transmembrane region" description="Helical" evidence="7">
    <location>
        <begin position="144"/>
        <end position="163"/>
    </location>
</feature>
<dbReference type="InterPro" id="IPR000715">
    <property type="entry name" value="Glycosyl_transferase_4"/>
</dbReference>
<dbReference type="GO" id="GO:0044038">
    <property type="term" value="P:cell wall macromolecule biosynthetic process"/>
    <property type="evidence" value="ECO:0007669"/>
    <property type="project" value="TreeGrafter"/>
</dbReference>
<name>A0AAU2H3U5_9ACTN</name>
<organism evidence="8">
    <name type="scientific">Streptomyces sp. NBC_00060</name>
    <dbReference type="NCBI Taxonomy" id="2975636"/>
    <lineage>
        <taxon>Bacteria</taxon>
        <taxon>Bacillati</taxon>
        <taxon>Actinomycetota</taxon>
        <taxon>Actinomycetes</taxon>
        <taxon>Kitasatosporales</taxon>
        <taxon>Streptomycetaceae</taxon>
        <taxon>Streptomyces</taxon>
    </lineage>
</organism>
<accession>A0AAU2H3U5</accession>
<dbReference type="PANTHER" id="PTHR22926:SF3">
    <property type="entry name" value="UNDECAPRENYL-PHOSPHATE ALPHA-N-ACETYLGLUCOSAMINYL 1-PHOSPHATE TRANSFERASE"/>
    <property type="match status" value="1"/>
</dbReference>
<dbReference type="GO" id="GO:0005886">
    <property type="term" value="C:plasma membrane"/>
    <property type="evidence" value="ECO:0007669"/>
    <property type="project" value="UniProtKB-SubCell"/>
</dbReference>
<protein>
    <submittedName>
        <fullName evidence="8">Undecaprenyl/decaprenyl-phosphate alpha-N-acetylglucosaminyl 1-phosphate transferase</fullName>
    </submittedName>
</protein>
<feature type="transmembrane region" description="Helical" evidence="7">
    <location>
        <begin position="48"/>
        <end position="68"/>
    </location>
</feature>
<gene>
    <name evidence="8" type="ORF">OHV25_19235</name>
</gene>
<evidence type="ECO:0000256" key="1">
    <source>
        <dbReference type="ARBA" id="ARBA00004651"/>
    </source>
</evidence>
<dbReference type="PANTHER" id="PTHR22926">
    <property type="entry name" value="PHOSPHO-N-ACETYLMURAMOYL-PENTAPEPTIDE-TRANSFERASE"/>
    <property type="match status" value="1"/>
</dbReference>
<feature type="transmembrane region" description="Helical" evidence="7">
    <location>
        <begin position="297"/>
        <end position="319"/>
    </location>
</feature>
<comment type="subcellular location">
    <subcellularLocation>
        <location evidence="1">Cell membrane</location>
        <topology evidence="1">Multi-pass membrane protein</topology>
    </subcellularLocation>
</comment>
<feature type="transmembrane region" description="Helical" evidence="7">
    <location>
        <begin position="106"/>
        <end position="132"/>
    </location>
</feature>
<evidence type="ECO:0000313" key="8">
    <source>
        <dbReference type="EMBL" id="WTU41561.1"/>
    </source>
</evidence>
<evidence type="ECO:0000256" key="6">
    <source>
        <dbReference type="ARBA" id="ARBA00023136"/>
    </source>
</evidence>
<feature type="transmembrane region" description="Helical" evidence="7">
    <location>
        <begin position="75"/>
        <end position="94"/>
    </location>
</feature>
<keyword evidence="6 7" id="KW-0472">Membrane</keyword>
<evidence type="ECO:0000256" key="5">
    <source>
        <dbReference type="ARBA" id="ARBA00022989"/>
    </source>
</evidence>
<dbReference type="Pfam" id="PF00953">
    <property type="entry name" value="Glycos_transf_4"/>
    <property type="match status" value="1"/>
</dbReference>
<dbReference type="GO" id="GO:0016780">
    <property type="term" value="F:phosphotransferase activity, for other substituted phosphate groups"/>
    <property type="evidence" value="ECO:0007669"/>
    <property type="project" value="InterPro"/>
</dbReference>
<keyword evidence="2" id="KW-1003">Cell membrane</keyword>
<keyword evidence="3 8" id="KW-0808">Transferase</keyword>
<evidence type="ECO:0000256" key="3">
    <source>
        <dbReference type="ARBA" id="ARBA00022679"/>
    </source>
</evidence>
<dbReference type="GO" id="GO:0009103">
    <property type="term" value="P:lipopolysaccharide biosynthetic process"/>
    <property type="evidence" value="ECO:0007669"/>
    <property type="project" value="TreeGrafter"/>
</dbReference>
<proteinExistence type="predicted"/>
<dbReference type="AlphaFoldDB" id="A0AAU2H3U5"/>
<keyword evidence="4 7" id="KW-0812">Transmembrane</keyword>
<feature type="transmembrane region" description="Helical" evidence="7">
    <location>
        <begin position="269"/>
        <end position="291"/>
    </location>
</feature>
<evidence type="ECO:0000256" key="2">
    <source>
        <dbReference type="ARBA" id="ARBA00022475"/>
    </source>
</evidence>
<evidence type="ECO:0000256" key="7">
    <source>
        <dbReference type="SAM" id="Phobius"/>
    </source>
</evidence>
<reference evidence="8" key="1">
    <citation type="submission" date="2022-10" db="EMBL/GenBank/DDBJ databases">
        <title>The complete genomes of actinobacterial strains from the NBC collection.</title>
        <authorList>
            <person name="Joergensen T.S."/>
            <person name="Alvarez Arevalo M."/>
            <person name="Sterndorff E.B."/>
            <person name="Faurdal D."/>
            <person name="Vuksanovic O."/>
            <person name="Mourched A.-S."/>
            <person name="Charusanti P."/>
            <person name="Shaw S."/>
            <person name="Blin K."/>
            <person name="Weber T."/>
        </authorList>
    </citation>
    <scope>NUCLEOTIDE SEQUENCE</scope>
    <source>
        <strain evidence="8">NBC_00060</strain>
    </source>
</reference>
<dbReference type="CDD" id="cd06853">
    <property type="entry name" value="GT_WecA_like"/>
    <property type="match status" value="1"/>
</dbReference>
<evidence type="ECO:0000256" key="4">
    <source>
        <dbReference type="ARBA" id="ARBA00022692"/>
    </source>
</evidence>
<dbReference type="GO" id="GO:0071555">
    <property type="term" value="P:cell wall organization"/>
    <property type="evidence" value="ECO:0007669"/>
    <property type="project" value="TreeGrafter"/>
</dbReference>